<dbReference type="GO" id="GO:0005737">
    <property type="term" value="C:cytoplasm"/>
    <property type="evidence" value="ECO:0007669"/>
    <property type="project" value="UniProtKB-SubCell"/>
</dbReference>
<gene>
    <name evidence="6" type="primary">secB</name>
    <name evidence="8" type="ORF">BCF33_1999</name>
</gene>
<evidence type="ECO:0000256" key="2">
    <source>
        <dbReference type="ARBA" id="ARBA00022448"/>
    </source>
</evidence>
<dbReference type="PANTHER" id="PTHR36918">
    <property type="match status" value="1"/>
</dbReference>
<dbReference type="InterPro" id="IPR035958">
    <property type="entry name" value="SecB-like_sf"/>
</dbReference>
<dbReference type="SUPFAM" id="SSF54611">
    <property type="entry name" value="SecB-like"/>
    <property type="match status" value="1"/>
</dbReference>
<dbReference type="PRINTS" id="PR01594">
    <property type="entry name" value="SECBCHAPRONE"/>
</dbReference>
<evidence type="ECO:0000256" key="5">
    <source>
        <dbReference type="ARBA" id="ARBA00023186"/>
    </source>
</evidence>
<organism evidence="8 9">
    <name type="scientific">Hasllibacter halocynthiae</name>
    <dbReference type="NCBI Taxonomy" id="595589"/>
    <lineage>
        <taxon>Bacteria</taxon>
        <taxon>Pseudomonadati</taxon>
        <taxon>Pseudomonadota</taxon>
        <taxon>Alphaproteobacteria</taxon>
        <taxon>Rhodobacterales</taxon>
        <taxon>Roseobacteraceae</taxon>
        <taxon>Hasllibacter</taxon>
    </lineage>
</organism>
<evidence type="ECO:0000256" key="6">
    <source>
        <dbReference type="HAMAP-Rule" id="MF_00821"/>
    </source>
</evidence>
<dbReference type="OrthoDB" id="9795145at2"/>
<keyword evidence="4 6" id="KW-0811">Translocation</keyword>
<keyword evidence="2 6" id="KW-0813">Transport</keyword>
<evidence type="ECO:0000313" key="8">
    <source>
        <dbReference type="EMBL" id="PRY93133.1"/>
    </source>
</evidence>
<dbReference type="GO" id="GO:0015031">
    <property type="term" value="P:protein transport"/>
    <property type="evidence" value="ECO:0007669"/>
    <property type="project" value="UniProtKB-UniRule"/>
</dbReference>
<proteinExistence type="inferred from homology"/>
<accession>A0A2T0X2E8</accession>
<comment type="similarity">
    <text evidence="1 6">Belongs to the SecB family.</text>
</comment>
<comment type="subunit">
    <text evidence="6">Homotetramer, a dimer of dimers. One homotetramer interacts with 1 SecA dimer.</text>
</comment>
<feature type="compositionally biased region" description="Gly residues" evidence="7">
    <location>
        <begin position="19"/>
        <end position="30"/>
    </location>
</feature>
<dbReference type="Proteomes" id="UP000238801">
    <property type="component" value="Unassembled WGS sequence"/>
</dbReference>
<dbReference type="AlphaFoldDB" id="A0A2T0X2E8"/>
<comment type="subcellular location">
    <subcellularLocation>
        <location evidence="6">Cytoplasm</location>
    </subcellularLocation>
</comment>
<dbReference type="HAMAP" id="MF_00821">
    <property type="entry name" value="SecB"/>
    <property type="match status" value="1"/>
</dbReference>
<dbReference type="PANTHER" id="PTHR36918:SF1">
    <property type="entry name" value="PROTEIN-EXPORT PROTEIN SECB"/>
    <property type="match status" value="1"/>
</dbReference>
<keyword evidence="6" id="KW-0963">Cytoplasm</keyword>
<dbReference type="GO" id="GO:0051262">
    <property type="term" value="P:protein tetramerization"/>
    <property type="evidence" value="ECO:0007669"/>
    <property type="project" value="InterPro"/>
</dbReference>
<evidence type="ECO:0000256" key="1">
    <source>
        <dbReference type="ARBA" id="ARBA00009990"/>
    </source>
</evidence>
<protein>
    <recommendedName>
        <fullName evidence="6">Protein-export protein SecB</fullName>
    </recommendedName>
</protein>
<evidence type="ECO:0000256" key="7">
    <source>
        <dbReference type="SAM" id="MobiDB-lite"/>
    </source>
</evidence>
<dbReference type="Gene3D" id="3.10.420.10">
    <property type="entry name" value="SecB-like"/>
    <property type="match status" value="1"/>
</dbReference>
<dbReference type="GO" id="GO:0006457">
    <property type="term" value="P:protein folding"/>
    <property type="evidence" value="ECO:0007669"/>
    <property type="project" value="UniProtKB-UniRule"/>
</dbReference>
<evidence type="ECO:0000256" key="4">
    <source>
        <dbReference type="ARBA" id="ARBA00023010"/>
    </source>
</evidence>
<feature type="compositionally biased region" description="Low complexity" evidence="7">
    <location>
        <begin position="7"/>
        <end position="18"/>
    </location>
</feature>
<dbReference type="InterPro" id="IPR003708">
    <property type="entry name" value="SecB"/>
</dbReference>
<evidence type="ECO:0000313" key="9">
    <source>
        <dbReference type="Proteomes" id="UP000238801"/>
    </source>
</evidence>
<evidence type="ECO:0000256" key="3">
    <source>
        <dbReference type="ARBA" id="ARBA00022927"/>
    </source>
</evidence>
<dbReference type="NCBIfam" id="TIGR00809">
    <property type="entry name" value="secB"/>
    <property type="match status" value="1"/>
</dbReference>
<reference evidence="8 9" key="1">
    <citation type="submission" date="2018-03" db="EMBL/GenBank/DDBJ databases">
        <title>Genomic Encyclopedia of Archaeal and Bacterial Type Strains, Phase II (KMG-II): from individual species to whole genera.</title>
        <authorList>
            <person name="Goeker M."/>
        </authorList>
    </citation>
    <scope>NUCLEOTIDE SEQUENCE [LARGE SCALE GENOMIC DNA]</scope>
    <source>
        <strain evidence="8 9">DSM 29318</strain>
    </source>
</reference>
<keyword evidence="5 6" id="KW-0143">Chaperone</keyword>
<dbReference type="Pfam" id="PF02556">
    <property type="entry name" value="SecB"/>
    <property type="match status" value="1"/>
</dbReference>
<comment type="function">
    <text evidence="6">One of the proteins required for the normal export of preproteins out of the cell cytoplasm. It is a molecular chaperone that binds to a subset of precursor proteins, maintaining them in a translocation-competent state. It also specifically binds to its receptor SecA.</text>
</comment>
<name>A0A2T0X2E8_9RHOB</name>
<keyword evidence="9" id="KW-1185">Reference proteome</keyword>
<sequence length="188" mass="20451">MAENENGAATGAGTDATTGGQGQGGQGGGEATQPQQAAPTMKVLGQFVRDLSFENILAQKGLKGEVQPDIRVQVALDAKKRQSENQYEVGMKLNVASRQRDGDATLFLLELDYVGLFQVEGVPENQLHPFLLIQCPQMLFPFVRRIVHDVTRDGGFPALNLEQIDFVGLYRNQILAQQQKKAAEQPAS</sequence>
<dbReference type="GO" id="GO:0051082">
    <property type="term" value="F:unfolded protein binding"/>
    <property type="evidence" value="ECO:0007669"/>
    <property type="project" value="InterPro"/>
</dbReference>
<dbReference type="RefSeq" id="WP_106160753.1">
    <property type="nucleotide sequence ID" value="NZ_PVTT01000002.1"/>
</dbReference>
<dbReference type="EMBL" id="PVTT01000002">
    <property type="protein sequence ID" value="PRY93133.1"/>
    <property type="molecule type" value="Genomic_DNA"/>
</dbReference>
<comment type="caution">
    <text evidence="8">The sequence shown here is derived from an EMBL/GenBank/DDBJ whole genome shotgun (WGS) entry which is preliminary data.</text>
</comment>
<keyword evidence="3 6" id="KW-0653">Protein transport</keyword>
<dbReference type="NCBIfam" id="NF004392">
    <property type="entry name" value="PRK05751.1-3"/>
    <property type="match status" value="1"/>
</dbReference>
<feature type="region of interest" description="Disordered" evidence="7">
    <location>
        <begin position="1"/>
        <end position="38"/>
    </location>
</feature>